<keyword evidence="3" id="KW-1185">Reference proteome</keyword>
<name>A0A7C9II66_9RHOB</name>
<comment type="caution">
    <text evidence="2">The sequence shown here is derived from an EMBL/GenBank/DDBJ whole genome shotgun (WGS) entry which is preliminary data.</text>
</comment>
<evidence type="ECO:0000256" key="1">
    <source>
        <dbReference type="SAM" id="Phobius"/>
    </source>
</evidence>
<feature type="transmembrane region" description="Helical" evidence="1">
    <location>
        <begin position="31"/>
        <end position="48"/>
    </location>
</feature>
<organism evidence="2 3">
    <name type="scientific">Kangsaoukella pontilimi</name>
    <dbReference type="NCBI Taxonomy" id="2691042"/>
    <lineage>
        <taxon>Bacteria</taxon>
        <taxon>Pseudomonadati</taxon>
        <taxon>Pseudomonadota</taxon>
        <taxon>Alphaproteobacteria</taxon>
        <taxon>Rhodobacterales</taxon>
        <taxon>Paracoccaceae</taxon>
        <taxon>Kangsaoukella</taxon>
    </lineage>
</organism>
<accession>A0A7C9II66</accession>
<dbReference type="RefSeq" id="WP_160765406.1">
    <property type="nucleotide sequence ID" value="NZ_WUPT01000003.1"/>
</dbReference>
<dbReference type="EMBL" id="WUPT01000003">
    <property type="protein sequence ID" value="MXQ09484.1"/>
    <property type="molecule type" value="Genomic_DNA"/>
</dbReference>
<proteinExistence type="predicted"/>
<feature type="transmembrane region" description="Helical" evidence="1">
    <location>
        <begin position="7"/>
        <end position="25"/>
    </location>
</feature>
<dbReference type="AlphaFoldDB" id="A0A7C9II66"/>
<reference evidence="2 3" key="2">
    <citation type="submission" date="2020-03" db="EMBL/GenBank/DDBJ databases">
        <title>Kangsaoukella pontilimi gen. nov., sp. nov., a new member of the family Rhodobacteraceae isolated from a tidal mudflat.</title>
        <authorList>
            <person name="Kim I.S."/>
        </authorList>
    </citation>
    <scope>NUCLEOTIDE SEQUENCE [LARGE SCALE GENOMIC DNA]</scope>
    <source>
        <strain evidence="2 3">GH1-50</strain>
    </source>
</reference>
<gene>
    <name evidence="2" type="ORF">GQ651_16685</name>
</gene>
<sequence>MRVLVDYIFAACSFAALIVAFGLLAEGALSPVMVGPLVAAFVLLALALRKLRFWWQVRHGRLGLMVPGSRRRLKRARRMTMEREPALSADGTEHLAADHPRRLVAEAIDKLRRSWTKDAPDRALSDDEVRSIYALYMYADPSGDDRQKPRAKYLRDIEDRTRFTGLREKVDAWYAARAAERAAYEAWLKEIGGGSMNHLLANGWGPFLKGQPDADAELWHAIAANPDGIERGGRLKAAFWILAQPQCDKATASDFIRGFVYHKRLDHAVAERDGDTVAAFVRVVRRYNSDFYALHSIASGRFLRSIEGYGDREVIRDIERIEKRRNLPKLPRPKGLLARTGPAPDQGARRYTSAFAFSPDKGLHLRPPRLDYSYAD</sequence>
<keyword evidence="1" id="KW-1133">Transmembrane helix</keyword>
<dbReference type="Proteomes" id="UP000480350">
    <property type="component" value="Unassembled WGS sequence"/>
</dbReference>
<keyword evidence="1" id="KW-0812">Transmembrane</keyword>
<evidence type="ECO:0000313" key="3">
    <source>
        <dbReference type="Proteomes" id="UP000480350"/>
    </source>
</evidence>
<protein>
    <submittedName>
        <fullName evidence="2">Uncharacterized protein</fullName>
    </submittedName>
</protein>
<evidence type="ECO:0000313" key="2">
    <source>
        <dbReference type="EMBL" id="MXQ09484.1"/>
    </source>
</evidence>
<reference evidence="2 3" key="1">
    <citation type="submission" date="2019-12" db="EMBL/GenBank/DDBJ databases">
        <authorList>
            <person name="Lee S.D."/>
        </authorList>
    </citation>
    <scope>NUCLEOTIDE SEQUENCE [LARGE SCALE GENOMIC DNA]</scope>
    <source>
        <strain evidence="2 3">GH1-50</strain>
    </source>
</reference>
<keyword evidence="1" id="KW-0472">Membrane</keyword>